<dbReference type="InterPro" id="IPR006143">
    <property type="entry name" value="RND_pump_MFP"/>
</dbReference>
<reference evidence="6" key="1">
    <citation type="submission" date="2019-04" db="EMBL/GenBank/DDBJ databases">
        <title>Evolution of Biomass-Degrading Anaerobic Consortia Revealed by Metagenomics.</title>
        <authorList>
            <person name="Peng X."/>
        </authorList>
    </citation>
    <scope>NUCLEOTIDE SEQUENCE</scope>
    <source>
        <strain evidence="6">SIG551</strain>
    </source>
</reference>
<dbReference type="Gene3D" id="2.40.50.100">
    <property type="match status" value="1"/>
</dbReference>
<dbReference type="InterPro" id="IPR058624">
    <property type="entry name" value="MdtA-like_HH"/>
</dbReference>
<dbReference type="Pfam" id="PF25876">
    <property type="entry name" value="HH_MFP_RND"/>
    <property type="match status" value="1"/>
</dbReference>
<evidence type="ECO:0000256" key="1">
    <source>
        <dbReference type="ARBA" id="ARBA00009477"/>
    </source>
</evidence>
<feature type="domain" description="YknX-like C-terminal permuted SH3-like" evidence="5">
    <location>
        <begin position="326"/>
        <end position="393"/>
    </location>
</feature>
<gene>
    <name evidence="6" type="ORF">E7512_12110</name>
</gene>
<dbReference type="GO" id="GO:1990281">
    <property type="term" value="C:efflux pump complex"/>
    <property type="evidence" value="ECO:0007669"/>
    <property type="project" value="TreeGrafter"/>
</dbReference>
<dbReference type="RefSeq" id="WP_326840809.1">
    <property type="nucleotide sequence ID" value="NZ_JBKWRC010000003.1"/>
</dbReference>
<dbReference type="InterPro" id="IPR058792">
    <property type="entry name" value="Beta-barrel_RND_2"/>
</dbReference>
<protein>
    <submittedName>
        <fullName evidence="6">Efflux RND transporter periplasmic adaptor subunit</fullName>
    </submittedName>
</protein>
<feature type="domain" description="CusB-like beta-barrel" evidence="4">
    <location>
        <begin position="247"/>
        <end position="320"/>
    </location>
</feature>
<dbReference type="Gene3D" id="2.40.30.170">
    <property type="match status" value="1"/>
</dbReference>
<dbReference type="NCBIfam" id="TIGR01730">
    <property type="entry name" value="RND_mfp"/>
    <property type="match status" value="1"/>
</dbReference>
<dbReference type="Proteomes" id="UP000754750">
    <property type="component" value="Unassembled WGS sequence"/>
</dbReference>
<proteinExistence type="inferred from homology"/>
<dbReference type="Pfam" id="PF25989">
    <property type="entry name" value="YknX_C"/>
    <property type="match status" value="1"/>
</dbReference>
<dbReference type="Gene3D" id="2.40.420.20">
    <property type="match status" value="1"/>
</dbReference>
<evidence type="ECO:0000259" key="4">
    <source>
        <dbReference type="Pfam" id="PF25954"/>
    </source>
</evidence>
<evidence type="ECO:0000313" key="6">
    <source>
        <dbReference type="EMBL" id="MBE6834300.1"/>
    </source>
</evidence>
<evidence type="ECO:0000313" key="7">
    <source>
        <dbReference type="Proteomes" id="UP000754750"/>
    </source>
</evidence>
<dbReference type="PANTHER" id="PTHR30469">
    <property type="entry name" value="MULTIDRUG RESISTANCE PROTEIN MDTA"/>
    <property type="match status" value="1"/>
</dbReference>
<accession>A0A928Q5Y3</accession>
<dbReference type="Gene3D" id="1.10.287.470">
    <property type="entry name" value="Helix hairpin bin"/>
    <property type="match status" value="1"/>
</dbReference>
<evidence type="ECO:0000259" key="5">
    <source>
        <dbReference type="Pfam" id="PF25989"/>
    </source>
</evidence>
<dbReference type="Pfam" id="PF25954">
    <property type="entry name" value="Beta-barrel_RND_2"/>
    <property type="match status" value="1"/>
</dbReference>
<comment type="similarity">
    <text evidence="1">Belongs to the membrane fusion protein (MFP) (TC 8.A.1) family.</text>
</comment>
<comment type="caution">
    <text evidence="6">The sequence shown here is derived from an EMBL/GenBank/DDBJ whole genome shotgun (WGS) entry which is preliminary data.</text>
</comment>
<name>A0A928Q5Y3_9FIRM</name>
<dbReference type="EMBL" id="SVNY01000006">
    <property type="protein sequence ID" value="MBE6834300.1"/>
    <property type="molecule type" value="Genomic_DNA"/>
</dbReference>
<sequence length="397" mass="41655">MPKKKLLYVIAGGIALVVVIAAAGKMISSAKTAQEANAIPSIKETAVNVVIAKKSAVESSVSFNASLEASEEGLVSAKTPGKIIQIFFENGKSVSQGEVLAKLDETDIRNNIKTSQAQLNAAKSQLASSQVGLQKIQANLENTQRSYDRTKAMYEQQIVSKADLENAEVALKVALADMESAKAGIDAQKANLQTAETSLSILNDSLKNTSITAPISGVMSGKNIAIGQYINTGTVIGTVQNADPIYAVIDVAESDLSYVKKGAAASFQLSDGSETKYNGTVEIVGGAADPVSRRFQCKIKLDNPKGALKPGVFGRVRFAADGNKQVISLPVKALGESEGSYYVFLNENGTAKKQSVTVGKLFQDSVEITSGVEEGNSIVCTNVGTLQDGDAIRAVAE</sequence>
<dbReference type="Pfam" id="PF25917">
    <property type="entry name" value="BSH_RND"/>
    <property type="match status" value="1"/>
</dbReference>
<dbReference type="SUPFAM" id="SSF111369">
    <property type="entry name" value="HlyD-like secretion proteins"/>
    <property type="match status" value="2"/>
</dbReference>
<dbReference type="InterPro" id="IPR058637">
    <property type="entry name" value="YknX-like_C"/>
</dbReference>
<dbReference type="InterPro" id="IPR058625">
    <property type="entry name" value="MdtA-like_BSH"/>
</dbReference>
<feature type="domain" description="Multidrug resistance protein MdtA-like barrel-sandwich hybrid" evidence="3">
    <location>
        <begin position="75"/>
        <end position="235"/>
    </location>
</feature>
<organism evidence="6 7">
    <name type="scientific">Faecalispora sporosphaeroides</name>
    <dbReference type="NCBI Taxonomy" id="1549"/>
    <lineage>
        <taxon>Bacteria</taxon>
        <taxon>Bacillati</taxon>
        <taxon>Bacillota</taxon>
        <taxon>Clostridia</taxon>
        <taxon>Eubacteriales</taxon>
        <taxon>Oscillospiraceae</taxon>
        <taxon>Faecalispora</taxon>
    </lineage>
</organism>
<dbReference type="AlphaFoldDB" id="A0A928Q5Y3"/>
<evidence type="ECO:0000259" key="2">
    <source>
        <dbReference type="Pfam" id="PF25876"/>
    </source>
</evidence>
<evidence type="ECO:0000259" key="3">
    <source>
        <dbReference type="Pfam" id="PF25917"/>
    </source>
</evidence>
<dbReference type="GO" id="GO:0015562">
    <property type="term" value="F:efflux transmembrane transporter activity"/>
    <property type="evidence" value="ECO:0007669"/>
    <property type="project" value="InterPro"/>
</dbReference>
<feature type="domain" description="Multidrug resistance protein MdtA-like alpha-helical hairpin" evidence="2">
    <location>
        <begin position="126"/>
        <end position="193"/>
    </location>
</feature>